<accession>A0A8J7TN67</accession>
<sequence>MTNQIEPEEVEKLSPYDWNIFSITHIGIIPARHQHSRKNPFPWDEFTEIDRNVRKNVVPTLIETGFYERTKLCSFNLSIQLTSSWDQRTEVILLGGREKELTAIRRIHFEDYSFMGEEELIAFHSGLAAEAILAACEKYKLDETAARRLTEKYPVAKIEVLPTRFEPTLPLETPKDNSLDSPLSNTELAFETQYSRYSWCASAPFTQQVLDKIGPDTETVFLPAGLFPDEMVSIANAMLRAPKATLIIEEFDHDIFLPSDLNFLKYFINLRRIRLVFNHYSNLEGLKHLSPETIRLELIMRDEKPDLAPLSHFKRLQALLLEKHYEDLSKFSNLHTLRALAIISDSFTDLHTLTGLEQLESLALVDCRVENLSPLTKIGRLQFLQLDKLFQLASIDEIAELKDLEYLIITNLNKLEKLPSFKSLKRLRKVALYSNRNLVDLAPLAEAPNLEHLSIYDMKKITQANVDCFNSHPTLNIFDSDCKDVSLPDTKCPIWSRPFEFSSL</sequence>
<dbReference type="Gene3D" id="3.80.10.10">
    <property type="entry name" value="Ribonuclease Inhibitor"/>
    <property type="match status" value="1"/>
</dbReference>
<protein>
    <recommendedName>
        <fullName evidence="3">Leucine-rich repeat domain-containing protein</fullName>
    </recommendedName>
</protein>
<reference evidence="1" key="1">
    <citation type="submission" date="2021-02" db="EMBL/GenBank/DDBJ databases">
        <title>Genome-Resolved Metagenomics of a Microbial Community Performing Photosynthetic Biological Nutrient Removal.</title>
        <authorList>
            <person name="Mcdaniel E.A."/>
        </authorList>
    </citation>
    <scope>NUCLEOTIDE SEQUENCE</scope>
    <source>
        <strain evidence="1">UWPOB_OBS1</strain>
    </source>
</reference>
<dbReference type="InterPro" id="IPR032675">
    <property type="entry name" value="LRR_dom_sf"/>
</dbReference>
<dbReference type="AlphaFoldDB" id="A0A8J7TN67"/>
<evidence type="ECO:0000313" key="2">
    <source>
        <dbReference type="Proteomes" id="UP000664277"/>
    </source>
</evidence>
<proteinExistence type="predicted"/>
<dbReference type="EMBL" id="JAFLCK010000040">
    <property type="protein sequence ID" value="MBN8662484.1"/>
    <property type="molecule type" value="Genomic_DNA"/>
</dbReference>
<dbReference type="Proteomes" id="UP000664277">
    <property type="component" value="Unassembled WGS sequence"/>
</dbReference>
<evidence type="ECO:0000313" key="1">
    <source>
        <dbReference type="EMBL" id="MBN8662484.1"/>
    </source>
</evidence>
<organism evidence="1 2">
    <name type="scientific">Candidatus Obscuribacter phosphatis</name>
    <dbReference type="NCBI Taxonomy" id="1906157"/>
    <lineage>
        <taxon>Bacteria</taxon>
        <taxon>Bacillati</taxon>
        <taxon>Candidatus Melainabacteria</taxon>
        <taxon>Candidatus Obscuribacterales</taxon>
        <taxon>Candidatus Obscuribacteraceae</taxon>
        <taxon>Candidatus Obscuribacter</taxon>
    </lineage>
</organism>
<comment type="caution">
    <text evidence="1">The sequence shown here is derived from an EMBL/GenBank/DDBJ whole genome shotgun (WGS) entry which is preliminary data.</text>
</comment>
<evidence type="ECO:0008006" key="3">
    <source>
        <dbReference type="Google" id="ProtNLM"/>
    </source>
</evidence>
<gene>
    <name evidence="1" type="ORF">J0M35_19095</name>
</gene>
<dbReference type="SUPFAM" id="SSF52058">
    <property type="entry name" value="L domain-like"/>
    <property type="match status" value="1"/>
</dbReference>
<name>A0A8J7TN67_9BACT</name>